<keyword evidence="1" id="KW-0808">Transferase</keyword>
<evidence type="ECO:0000256" key="1">
    <source>
        <dbReference type="ARBA" id="ARBA00022679"/>
    </source>
</evidence>
<sequence length="330" mass="38801">MIMLHHTQSAPVHIIGHARSGTSILADVLRRYLHISFGTESQFIVRFDKNLAQYGDLHDEGNIKRLIRDVAQERCFQRWHKFDAFVLDPTQLFRDLPERSYRGVLEAAFMQLARHSGMTRWGDKTPEYVYHLPVLYRLWPDAQYIHIVRDGRDVALSIFQQEFGAKNVYKAASDWREQMLLVRDFSQCMPPEQFLEIRYEDFLGSTGETFRKLADFLGVDINATGFEPLTAALQQEIKADNFNKWRQGLTVPQQRLYEQIAGDVLSGYGYETAHCEAQPMGVAQHWYWTLDDKFRHWIMPAYWRDNVYKASLRLWSLLSQCRRFVRVDAR</sequence>
<evidence type="ECO:0008006" key="4">
    <source>
        <dbReference type="Google" id="ProtNLM"/>
    </source>
</evidence>
<dbReference type="SUPFAM" id="SSF52540">
    <property type="entry name" value="P-loop containing nucleoside triphosphate hydrolases"/>
    <property type="match status" value="1"/>
</dbReference>
<keyword evidence="3" id="KW-1185">Reference proteome</keyword>
<gene>
    <name evidence="2" type="ORF">ETSY2_06355</name>
</gene>
<dbReference type="Proteomes" id="UP000019140">
    <property type="component" value="Unassembled WGS sequence"/>
</dbReference>
<evidence type="ECO:0000313" key="3">
    <source>
        <dbReference type="Proteomes" id="UP000019140"/>
    </source>
</evidence>
<dbReference type="PANTHER" id="PTHR12788:SF10">
    <property type="entry name" value="PROTEIN-TYROSINE SULFOTRANSFERASE"/>
    <property type="match status" value="1"/>
</dbReference>
<dbReference type="PANTHER" id="PTHR12788">
    <property type="entry name" value="PROTEIN-TYROSINE SULFOTRANSFERASE 2"/>
    <property type="match status" value="1"/>
</dbReference>
<dbReference type="Gene3D" id="3.40.50.300">
    <property type="entry name" value="P-loop containing nucleotide triphosphate hydrolases"/>
    <property type="match status" value="1"/>
</dbReference>
<dbReference type="AlphaFoldDB" id="W4MDN7"/>
<accession>W4MDN7</accession>
<organism evidence="2 3">
    <name type="scientific">Candidatus Entotheonella gemina</name>
    <dbReference type="NCBI Taxonomy" id="1429439"/>
    <lineage>
        <taxon>Bacteria</taxon>
        <taxon>Pseudomonadati</taxon>
        <taxon>Nitrospinota/Tectimicrobiota group</taxon>
        <taxon>Candidatus Tectimicrobiota</taxon>
        <taxon>Candidatus Entotheonellia</taxon>
        <taxon>Candidatus Entotheonellales</taxon>
        <taxon>Candidatus Entotheonellaceae</taxon>
        <taxon>Candidatus Entotheonella</taxon>
    </lineage>
</organism>
<dbReference type="EMBL" id="AZHX01000257">
    <property type="protein sequence ID" value="ETX08275.1"/>
    <property type="molecule type" value="Genomic_DNA"/>
</dbReference>
<dbReference type="InterPro" id="IPR026634">
    <property type="entry name" value="TPST-like"/>
</dbReference>
<reference evidence="2 3" key="1">
    <citation type="journal article" date="2014" name="Nature">
        <title>An environmental bacterial taxon with a large and distinct metabolic repertoire.</title>
        <authorList>
            <person name="Wilson M.C."/>
            <person name="Mori T."/>
            <person name="Ruckert C."/>
            <person name="Uria A.R."/>
            <person name="Helf M.J."/>
            <person name="Takada K."/>
            <person name="Gernert C."/>
            <person name="Steffens U.A."/>
            <person name="Heycke N."/>
            <person name="Schmitt S."/>
            <person name="Rinke C."/>
            <person name="Helfrich E.J."/>
            <person name="Brachmann A.O."/>
            <person name="Gurgui C."/>
            <person name="Wakimoto T."/>
            <person name="Kracht M."/>
            <person name="Crusemann M."/>
            <person name="Hentschel U."/>
            <person name="Abe I."/>
            <person name="Matsunaga S."/>
            <person name="Kalinowski J."/>
            <person name="Takeyama H."/>
            <person name="Piel J."/>
        </authorList>
    </citation>
    <scope>NUCLEOTIDE SEQUENCE [LARGE SCALE GENOMIC DNA]</scope>
    <source>
        <strain evidence="3">TSY2</strain>
    </source>
</reference>
<proteinExistence type="predicted"/>
<protein>
    <recommendedName>
        <fullName evidence="4">Sulfotransferase</fullName>
    </recommendedName>
</protein>
<dbReference type="GO" id="GO:0008476">
    <property type="term" value="F:protein-tyrosine sulfotransferase activity"/>
    <property type="evidence" value="ECO:0007669"/>
    <property type="project" value="InterPro"/>
</dbReference>
<dbReference type="Pfam" id="PF13469">
    <property type="entry name" value="Sulfotransfer_3"/>
    <property type="match status" value="1"/>
</dbReference>
<evidence type="ECO:0000313" key="2">
    <source>
        <dbReference type="EMBL" id="ETX08275.1"/>
    </source>
</evidence>
<dbReference type="InterPro" id="IPR027417">
    <property type="entry name" value="P-loop_NTPase"/>
</dbReference>
<comment type="caution">
    <text evidence="2">The sequence shown here is derived from an EMBL/GenBank/DDBJ whole genome shotgun (WGS) entry which is preliminary data.</text>
</comment>
<dbReference type="HOGENOM" id="CLU_046916_1_2_7"/>
<name>W4MDN7_9BACT</name>